<dbReference type="SUPFAM" id="SSF140931">
    <property type="entry name" value="Fic-like"/>
    <property type="match status" value="1"/>
</dbReference>
<proteinExistence type="predicted"/>
<dbReference type="InterPro" id="IPR003812">
    <property type="entry name" value="Fido"/>
</dbReference>
<evidence type="ECO:0000256" key="1">
    <source>
        <dbReference type="ARBA" id="ARBA00022679"/>
    </source>
</evidence>
<evidence type="ECO:0000256" key="2">
    <source>
        <dbReference type="ARBA" id="ARBA00022695"/>
    </source>
</evidence>
<comment type="caution">
    <text evidence="9">The sequence shown here is derived from an EMBL/GenBank/DDBJ whole genome shotgun (WGS) entry which is preliminary data.</text>
</comment>
<protein>
    <recommendedName>
        <fullName evidence="5">protein adenylyltransferase</fullName>
        <ecNumber evidence="5">2.7.7.108</ecNumber>
    </recommendedName>
</protein>
<evidence type="ECO:0000256" key="3">
    <source>
        <dbReference type="ARBA" id="ARBA00022741"/>
    </source>
</evidence>
<evidence type="ECO:0000256" key="7">
    <source>
        <dbReference type="ARBA" id="ARBA00048696"/>
    </source>
</evidence>
<name>A0A9X3HKV8_9FIRM</name>
<dbReference type="InterPro" id="IPR036597">
    <property type="entry name" value="Fido-like_dom_sf"/>
</dbReference>
<evidence type="ECO:0000313" key="9">
    <source>
        <dbReference type="EMBL" id="MCZ7408175.1"/>
    </source>
</evidence>
<dbReference type="PANTHER" id="PTHR39560:SF1">
    <property type="entry name" value="PROTEIN ADENYLYLTRANSFERASE FIC-RELATED"/>
    <property type="match status" value="1"/>
</dbReference>
<dbReference type="AlphaFoldDB" id="A0A9X3HKV8"/>
<comment type="catalytic activity">
    <reaction evidence="6">
        <text>L-threonyl-[protein] + ATP = 3-O-(5'-adenylyl)-L-threonyl-[protein] + diphosphate</text>
        <dbReference type="Rhea" id="RHEA:54292"/>
        <dbReference type="Rhea" id="RHEA-COMP:11060"/>
        <dbReference type="Rhea" id="RHEA-COMP:13847"/>
        <dbReference type="ChEBI" id="CHEBI:30013"/>
        <dbReference type="ChEBI" id="CHEBI:30616"/>
        <dbReference type="ChEBI" id="CHEBI:33019"/>
        <dbReference type="ChEBI" id="CHEBI:138113"/>
        <dbReference type="EC" id="2.7.7.108"/>
    </reaction>
</comment>
<dbReference type="Gene3D" id="1.10.3290.10">
    <property type="entry name" value="Fido-like domain"/>
    <property type="match status" value="1"/>
</dbReference>
<evidence type="ECO:0000256" key="5">
    <source>
        <dbReference type="ARBA" id="ARBA00034531"/>
    </source>
</evidence>
<dbReference type="Proteomes" id="UP001141458">
    <property type="component" value="Unassembled WGS sequence"/>
</dbReference>
<dbReference type="EMBL" id="JANDZV010000007">
    <property type="protein sequence ID" value="MCZ7408175.1"/>
    <property type="molecule type" value="Genomic_DNA"/>
</dbReference>
<evidence type="ECO:0000313" key="10">
    <source>
        <dbReference type="Proteomes" id="UP001141458"/>
    </source>
</evidence>
<evidence type="ECO:0000256" key="6">
    <source>
        <dbReference type="ARBA" id="ARBA00047939"/>
    </source>
</evidence>
<organism evidence="9 10">
    <name type="scientific">Parvimonas micra</name>
    <dbReference type="NCBI Taxonomy" id="33033"/>
    <lineage>
        <taxon>Bacteria</taxon>
        <taxon>Bacillati</taxon>
        <taxon>Bacillota</taxon>
        <taxon>Tissierellia</taxon>
        <taxon>Tissierellales</taxon>
        <taxon>Peptoniphilaceae</taxon>
        <taxon>Parvimonas</taxon>
    </lineage>
</organism>
<keyword evidence="2" id="KW-0548">Nucleotidyltransferase</keyword>
<sequence length="268" mass="31672">MEKDIFEEYIKHTEPEKKEKAYAWSIGIGLQDVDGIKPSKYLIETAKQNIEGEISLEQAEKMITAYYEEKPSRGEERNKEADEVALRITRIITEPAFSFTPNEYLSIHYRLFKGIYSHAGQIREYNITKKEWILNEKSVTYGSFSELFKTLEYDLSQEKSFNYKNLNMDEIIKHLAIFVSRLWQIHPFVEGNTRTTAVFFIKYLKTLGFEVGNELFSEHSWYFRNALVRANYNDLKNGVFETTEFLEKFLRNLLLGEKNILKNRDLHI</sequence>
<accession>A0A9X3HKV8</accession>
<gene>
    <name evidence="9" type="ORF">NND69_07420</name>
</gene>
<dbReference type="EC" id="2.7.7.108" evidence="5"/>
<keyword evidence="3" id="KW-0547">Nucleotide-binding</keyword>
<keyword evidence="4" id="KW-0067">ATP-binding</keyword>
<dbReference type="PROSITE" id="PS51459">
    <property type="entry name" value="FIDO"/>
    <property type="match status" value="1"/>
</dbReference>
<dbReference type="CDD" id="cd11586">
    <property type="entry name" value="VbhA_like"/>
    <property type="match status" value="1"/>
</dbReference>
<dbReference type="GO" id="GO:0051302">
    <property type="term" value="P:regulation of cell division"/>
    <property type="evidence" value="ECO:0007669"/>
    <property type="project" value="TreeGrafter"/>
</dbReference>
<dbReference type="GO" id="GO:0070733">
    <property type="term" value="F:AMPylase activity"/>
    <property type="evidence" value="ECO:0007669"/>
    <property type="project" value="UniProtKB-EC"/>
</dbReference>
<evidence type="ECO:0000256" key="4">
    <source>
        <dbReference type="ARBA" id="ARBA00022840"/>
    </source>
</evidence>
<dbReference type="PANTHER" id="PTHR39560">
    <property type="entry name" value="PROTEIN ADENYLYLTRANSFERASE FIC-RELATED"/>
    <property type="match status" value="1"/>
</dbReference>
<dbReference type="GO" id="GO:0005524">
    <property type="term" value="F:ATP binding"/>
    <property type="evidence" value="ECO:0007669"/>
    <property type="project" value="UniProtKB-KW"/>
</dbReference>
<dbReference type="InterPro" id="IPR033788">
    <property type="entry name" value="VbhA-like"/>
</dbReference>
<comment type="catalytic activity">
    <reaction evidence="7">
        <text>L-tyrosyl-[protein] + ATP = O-(5'-adenylyl)-L-tyrosyl-[protein] + diphosphate</text>
        <dbReference type="Rhea" id="RHEA:54288"/>
        <dbReference type="Rhea" id="RHEA-COMP:10136"/>
        <dbReference type="Rhea" id="RHEA-COMP:13846"/>
        <dbReference type="ChEBI" id="CHEBI:30616"/>
        <dbReference type="ChEBI" id="CHEBI:33019"/>
        <dbReference type="ChEBI" id="CHEBI:46858"/>
        <dbReference type="ChEBI" id="CHEBI:83624"/>
        <dbReference type="EC" id="2.7.7.108"/>
    </reaction>
</comment>
<keyword evidence="1" id="KW-0808">Transferase</keyword>
<dbReference type="RefSeq" id="WP_269721208.1">
    <property type="nucleotide sequence ID" value="NZ_CP101408.1"/>
</dbReference>
<dbReference type="Pfam" id="PF02661">
    <property type="entry name" value="Fic"/>
    <property type="match status" value="1"/>
</dbReference>
<feature type="domain" description="Fido" evidence="8">
    <location>
        <begin position="99"/>
        <end position="248"/>
    </location>
</feature>
<reference evidence="9" key="1">
    <citation type="submission" date="2022-07" db="EMBL/GenBank/DDBJ databases">
        <title>Parvimonas micra travels from the subgingival sulcus of the human oral cavity to the colorectal adenocarcinoma.</title>
        <authorList>
            <person name="Conde-Perez K."/>
            <person name="Buetas E."/>
            <person name="Aja-Macaya P."/>
            <person name="Martin-De Arribas E."/>
            <person name="Iglesias-Corras I."/>
            <person name="Trigo-Tasende N."/>
            <person name="Nasser-Ali M."/>
            <person name="Estevez L.S."/>
            <person name="Rumbo-Feal S."/>
            <person name="Otero-Alen B."/>
            <person name="Noguera J.F."/>
            <person name="Concha A."/>
            <person name="Pardinas-Lopez S."/>
            <person name="Carda-Dieguez M."/>
            <person name="Gomez-Randulfe I."/>
            <person name="Martinez-Lago N."/>
            <person name="Ladra S."/>
            <person name="Aparicio L.A."/>
            <person name="Bou G."/>
            <person name="Mira A."/>
            <person name="Vallejo J.A."/>
            <person name="Poza M."/>
        </authorList>
    </citation>
    <scope>NUCLEOTIDE SEQUENCE</scope>
    <source>
        <strain evidence="9">PM79KC-AC-4</strain>
    </source>
</reference>
<evidence type="ECO:0000259" key="8">
    <source>
        <dbReference type="PROSITE" id="PS51459"/>
    </source>
</evidence>